<proteinExistence type="predicted"/>
<dbReference type="Proteomes" id="UP000008744">
    <property type="component" value="Unassembled WGS sequence"/>
</dbReference>
<feature type="compositionally biased region" description="Polar residues" evidence="1">
    <location>
        <begin position="142"/>
        <end position="152"/>
    </location>
</feature>
<reference evidence="2 3" key="1">
    <citation type="journal article" date="2007" name="Nature">
        <title>Evolution of genes and genomes on the Drosophila phylogeny.</title>
        <authorList>
            <consortium name="Drosophila 12 Genomes Consortium"/>
            <person name="Clark A.G."/>
            <person name="Eisen M.B."/>
            <person name="Smith D.R."/>
            <person name="Bergman C.M."/>
            <person name="Oliver B."/>
            <person name="Markow T.A."/>
            <person name="Kaufman T.C."/>
            <person name="Kellis M."/>
            <person name="Gelbart W."/>
            <person name="Iyer V.N."/>
            <person name="Pollard D.A."/>
            <person name="Sackton T.B."/>
            <person name="Larracuente A.M."/>
            <person name="Singh N.D."/>
            <person name="Abad J.P."/>
            <person name="Abt D.N."/>
            <person name="Adryan B."/>
            <person name="Aguade M."/>
            <person name="Akashi H."/>
            <person name="Anderson W.W."/>
            <person name="Aquadro C.F."/>
            <person name="Ardell D.H."/>
            <person name="Arguello R."/>
            <person name="Artieri C.G."/>
            <person name="Barbash D.A."/>
            <person name="Barker D."/>
            <person name="Barsanti P."/>
            <person name="Batterham P."/>
            <person name="Batzoglou S."/>
            <person name="Begun D."/>
            <person name="Bhutkar A."/>
            <person name="Blanco E."/>
            <person name="Bosak S.A."/>
            <person name="Bradley R.K."/>
            <person name="Brand A.D."/>
            <person name="Brent M.R."/>
            <person name="Brooks A.N."/>
            <person name="Brown R.H."/>
            <person name="Butlin R.K."/>
            <person name="Caggese C."/>
            <person name="Calvi B.R."/>
            <person name="Bernardo de Carvalho A."/>
            <person name="Caspi A."/>
            <person name="Castrezana S."/>
            <person name="Celniker S.E."/>
            <person name="Chang J.L."/>
            <person name="Chapple C."/>
            <person name="Chatterji S."/>
            <person name="Chinwalla A."/>
            <person name="Civetta A."/>
            <person name="Clifton S.W."/>
            <person name="Comeron J.M."/>
            <person name="Costello J.C."/>
            <person name="Coyne J.A."/>
            <person name="Daub J."/>
            <person name="David R.G."/>
            <person name="Delcher A.L."/>
            <person name="Delehaunty K."/>
            <person name="Do C.B."/>
            <person name="Ebling H."/>
            <person name="Edwards K."/>
            <person name="Eickbush T."/>
            <person name="Evans J.D."/>
            <person name="Filipski A."/>
            <person name="Findeiss S."/>
            <person name="Freyhult E."/>
            <person name="Fulton L."/>
            <person name="Fulton R."/>
            <person name="Garcia A.C."/>
            <person name="Gardiner A."/>
            <person name="Garfield D.A."/>
            <person name="Garvin B.E."/>
            <person name="Gibson G."/>
            <person name="Gilbert D."/>
            <person name="Gnerre S."/>
            <person name="Godfrey J."/>
            <person name="Good R."/>
            <person name="Gotea V."/>
            <person name="Gravely B."/>
            <person name="Greenberg A.J."/>
            <person name="Griffiths-Jones S."/>
            <person name="Gross S."/>
            <person name="Guigo R."/>
            <person name="Gustafson E.A."/>
            <person name="Haerty W."/>
            <person name="Hahn M.W."/>
            <person name="Halligan D.L."/>
            <person name="Halpern A.L."/>
            <person name="Halter G.M."/>
            <person name="Han M.V."/>
            <person name="Heger A."/>
            <person name="Hillier L."/>
            <person name="Hinrichs A.S."/>
            <person name="Holmes I."/>
            <person name="Hoskins R.A."/>
            <person name="Hubisz M.J."/>
            <person name="Hultmark D."/>
            <person name="Huntley M.A."/>
            <person name="Jaffe D.B."/>
            <person name="Jagadeeshan S."/>
            <person name="Jeck W.R."/>
            <person name="Johnson J."/>
            <person name="Jones C.D."/>
            <person name="Jordan W.C."/>
            <person name="Karpen G.H."/>
            <person name="Kataoka E."/>
            <person name="Keightley P.D."/>
            <person name="Kheradpour P."/>
            <person name="Kirkness E.F."/>
            <person name="Koerich L.B."/>
            <person name="Kristiansen K."/>
            <person name="Kudrna D."/>
            <person name="Kulathinal R.J."/>
            <person name="Kumar S."/>
            <person name="Kwok R."/>
            <person name="Lander E."/>
            <person name="Langley C.H."/>
            <person name="Lapoint R."/>
            <person name="Lazzaro B.P."/>
            <person name="Lee S.J."/>
            <person name="Levesque L."/>
            <person name="Li R."/>
            <person name="Lin C.F."/>
            <person name="Lin M.F."/>
            <person name="Lindblad-Toh K."/>
            <person name="Llopart A."/>
            <person name="Long M."/>
            <person name="Low L."/>
            <person name="Lozovsky E."/>
            <person name="Lu J."/>
            <person name="Luo M."/>
            <person name="Machado C.A."/>
            <person name="Makalowski W."/>
            <person name="Marzo M."/>
            <person name="Matsuda M."/>
            <person name="Matzkin L."/>
            <person name="McAllister B."/>
            <person name="McBride C.S."/>
            <person name="McKernan B."/>
            <person name="McKernan K."/>
            <person name="Mendez-Lago M."/>
            <person name="Minx P."/>
            <person name="Mollenhauer M.U."/>
            <person name="Montooth K."/>
            <person name="Mount S.M."/>
            <person name="Mu X."/>
            <person name="Myers E."/>
            <person name="Negre B."/>
            <person name="Newfeld S."/>
            <person name="Nielsen R."/>
            <person name="Noor M.A."/>
            <person name="O'Grady P."/>
            <person name="Pachter L."/>
            <person name="Papaceit M."/>
            <person name="Parisi M.J."/>
            <person name="Parisi M."/>
            <person name="Parts L."/>
            <person name="Pedersen J.S."/>
            <person name="Pesole G."/>
            <person name="Phillippy A.M."/>
            <person name="Ponting C.P."/>
            <person name="Pop M."/>
            <person name="Porcelli D."/>
            <person name="Powell J.R."/>
            <person name="Prohaska S."/>
            <person name="Pruitt K."/>
            <person name="Puig M."/>
            <person name="Quesneville H."/>
            <person name="Ram K.R."/>
            <person name="Rand D."/>
            <person name="Rasmussen M.D."/>
            <person name="Reed L.K."/>
            <person name="Reenan R."/>
            <person name="Reily A."/>
            <person name="Remington K.A."/>
            <person name="Rieger T.T."/>
            <person name="Ritchie M.G."/>
            <person name="Robin C."/>
            <person name="Rogers Y.H."/>
            <person name="Rohde C."/>
            <person name="Rozas J."/>
            <person name="Rubenfield M.J."/>
            <person name="Ruiz A."/>
            <person name="Russo S."/>
            <person name="Salzberg S.L."/>
            <person name="Sanchez-Gracia A."/>
            <person name="Saranga D.J."/>
            <person name="Sato H."/>
            <person name="Schaeffer S.W."/>
            <person name="Schatz M.C."/>
            <person name="Schlenke T."/>
            <person name="Schwartz R."/>
            <person name="Segarra C."/>
            <person name="Singh R.S."/>
            <person name="Sirot L."/>
            <person name="Sirota M."/>
            <person name="Sisneros N.B."/>
            <person name="Smith C.D."/>
            <person name="Smith T.F."/>
            <person name="Spieth J."/>
            <person name="Stage D.E."/>
            <person name="Stark A."/>
            <person name="Stephan W."/>
            <person name="Strausberg R.L."/>
            <person name="Strempel S."/>
            <person name="Sturgill D."/>
            <person name="Sutton G."/>
            <person name="Sutton G.G."/>
            <person name="Tao W."/>
            <person name="Teichmann S."/>
            <person name="Tobari Y.N."/>
            <person name="Tomimura Y."/>
            <person name="Tsolas J.M."/>
            <person name="Valente V.L."/>
            <person name="Venter E."/>
            <person name="Venter J.C."/>
            <person name="Vicario S."/>
            <person name="Vieira F.G."/>
            <person name="Vilella A.J."/>
            <person name="Villasante A."/>
            <person name="Walenz B."/>
            <person name="Wang J."/>
            <person name="Wasserman M."/>
            <person name="Watts T."/>
            <person name="Wilson D."/>
            <person name="Wilson R.K."/>
            <person name="Wing R.A."/>
            <person name="Wolfner M.F."/>
            <person name="Wong A."/>
            <person name="Wong G.K."/>
            <person name="Wu C.I."/>
            <person name="Wu G."/>
            <person name="Yamamoto D."/>
            <person name="Yang H.P."/>
            <person name="Yang S.P."/>
            <person name="Yorke J.A."/>
            <person name="Yoshida K."/>
            <person name="Zdobnov E."/>
            <person name="Zhang P."/>
            <person name="Zhang Y."/>
            <person name="Zimin A.V."/>
            <person name="Baldwin J."/>
            <person name="Abdouelleil A."/>
            <person name="Abdulkadir J."/>
            <person name="Abebe A."/>
            <person name="Abera B."/>
            <person name="Abreu J."/>
            <person name="Acer S.C."/>
            <person name="Aftuck L."/>
            <person name="Alexander A."/>
            <person name="An P."/>
            <person name="Anderson E."/>
            <person name="Anderson S."/>
            <person name="Arachi H."/>
            <person name="Azer M."/>
            <person name="Bachantsang P."/>
            <person name="Barry A."/>
            <person name="Bayul T."/>
            <person name="Berlin A."/>
            <person name="Bessette D."/>
            <person name="Bloom T."/>
            <person name="Blye J."/>
            <person name="Boguslavskiy L."/>
            <person name="Bonnet C."/>
            <person name="Boukhgalter B."/>
            <person name="Bourzgui I."/>
            <person name="Brown A."/>
            <person name="Cahill P."/>
            <person name="Channer S."/>
            <person name="Cheshatsang Y."/>
            <person name="Chuda L."/>
            <person name="Citroen M."/>
            <person name="Collymore A."/>
            <person name="Cooke P."/>
            <person name="Costello M."/>
            <person name="D'Aco K."/>
            <person name="Daza R."/>
            <person name="De Haan G."/>
            <person name="DeGray S."/>
            <person name="DeMaso C."/>
            <person name="Dhargay N."/>
            <person name="Dooley K."/>
            <person name="Dooley E."/>
            <person name="Doricent M."/>
            <person name="Dorje P."/>
            <person name="Dorjee K."/>
            <person name="Dupes A."/>
            <person name="Elong R."/>
            <person name="Falk J."/>
            <person name="Farina A."/>
            <person name="Faro S."/>
            <person name="Ferguson D."/>
            <person name="Fisher S."/>
            <person name="Foley C.D."/>
            <person name="Franke A."/>
            <person name="Friedrich D."/>
            <person name="Gadbois L."/>
            <person name="Gearin G."/>
            <person name="Gearin C.R."/>
            <person name="Giannoukos G."/>
            <person name="Goode T."/>
            <person name="Graham J."/>
            <person name="Grandbois E."/>
            <person name="Grewal S."/>
            <person name="Gyaltsen K."/>
            <person name="Hafez N."/>
            <person name="Hagos B."/>
            <person name="Hall J."/>
            <person name="Henson C."/>
            <person name="Hollinger A."/>
            <person name="Honan T."/>
            <person name="Huard M.D."/>
            <person name="Hughes L."/>
            <person name="Hurhula B."/>
            <person name="Husby M.E."/>
            <person name="Kamat A."/>
            <person name="Kanga B."/>
            <person name="Kashin S."/>
            <person name="Khazanovich D."/>
            <person name="Kisner P."/>
            <person name="Lance K."/>
            <person name="Lara M."/>
            <person name="Lee W."/>
            <person name="Lennon N."/>
            <person name="Letendre F."/>
            <person name="LeVine R."/>
            <person name="Lipovsky A."/>
            <person name="Liu X."/>
            <person name="Liu J."/>
            <person name="Liu S."/>
            <person name="Lokyitsang T."/>
            <person name="Lokyitsang Y."/>
            <person name="Lubonja R."/>
            <person name="Lui A."/>
            <person name="MacDonald P."/>
            <person name="Magnisalis V."/>
            <person name="Maru K."/>
            <person name="Matthews C."/>
            <person name="McCusker W."/>
            <person name="McDonough S."/>
            <person name="Mehta T."/>
            <person name="Meldrim J."/>
            <person name="Meneus L."/>
            <person name="Mihai O."/>
            <person name="Mihalev A."/>
            <person name="Mihova T."/>
            <person name="Mittelman R."/>
            <person name="Mlenga V."/>
            <person name="Montmayeur A."/>
            <person name="Mulrain L."/>
            <person name="Navidi A."/>
            <person name="Naylor J."/>
            <person name="Negash T."/>
            <person name="Nguyen T."/>
            <person name="Nguyen N."/>
            <person name="Nicol R."/>
            <person name="Norbu C."/>
            <person name="Norbu N."/>
            <person name="Novod N."/>
            <person name="O'Neill B."/>
            <person name="Osman S."/>
            <person name="Markiewicz E."/>
            <person name="Oyono O.L."/>
            <person name="Patti C."/>
            <person name="Phunkhang P."/>
            <person name="Pierre F."/>
            <person name="Priest M."/>
            <person name="Raghuraman S."/>
            <person name="Rege F."/>
            <person name="Reyes R."/>
            <person name="Rise C."/>
            <person name="Rogov P."/>
            <person name="Ross K."/>
            <person name="Ryan E."/>
            <person name="Settipalli S."/>
            <person name="Shea T."/>
            <person name="Sherpa N."/>
            <person name="Shi L."/>
            <person name="Shih D."/>
            <person name="Sparrow T."/>
            <person name="Spaulding J."/>
            <person name="Stalker J."/>
            <person name="Stange-Thomann N."/>
            <person name="Stavropoulos S."/>
            <person name="Stone C."/>
            <person name="Strader C."/>
            <person name="Tesfaye S."/>
            <person name="Thomson T."/>
            <person name="Thoulutsang Y."/>
            <person name="Thoulutsang D."/>
            <person name="Topham K."/>
            <person name="Topping I."/>
            <person name="Tsamla T."/>
            <person name="Vassiliev H."/>
            <person name="Vo A."/>
            <person name="Wangchuk T."/>
            <person name="Wangdi T."/>
            <person name="Weiand M."/>
            <person name="Wilkinson J."/>
            <person name="Wilson A."/>
            <person name="Yadav S."/>
            <person name="Young G."/>
            <person name="Yu Q."/>
            <person name="Zembek L."/>
            <person name="Zhong D."/>
            <person name="Zimmer A."/>
            <person name="Zwirko Z."/>
            <person name="Jaffe D.B."/>
            <person name="Alvarez P."/>
            <person name="Brockman W."/>
            <person name="Butler J."/>
            <person name="Chin C."/>
            <person name="Gnerre S."/>
            <person name="Grabherr M."/>
            <person name="Kleber M."/>
            <person name="Mauceli E."/>
            <person name="MacCallum I."/>
        </authorList>
    </citation>
    <scope>NUCLEOTIDE SEQUENCE [LARGE SCALE GENOMIC DNA]</scope>
    <source>
        <strain evidence="3">MSH-3 / Tucson 14011-0111.49</strain>
    </source>
</reference>
<dbReference type="STRING" id="7234.B4GP04"/>
<feature type="compositionally biased region" description="Polar residues" evidence="1">
    <location>
        <begin position="47"/>
        <end position="58"/>
    </location>
</feature>
<sequence length="179" mass="18805">MSKHTDNDNLRNDIYENLPCQAMYNESVRKIHQQASSLVNPNANSIGNCNSTPANHKASSGGGGGGGKEMLYATPLRKSDRYKSGERSRHTAAAEAKLSNYRDSNRLASARNGNAVQVTDLDADKDDAEGDGVDGCASTSALVGGSNYSNQHLGGGTGTGTATATINQQLEDRRDSSPS</sequence>
<dbReference type="HOGENOM" id="CLU_1505021_0_0_1"/>
<accession>B4GP04</accession>
<feature type="compositionally biased region" description="Basic and acidic residues" evidence="1">
    <location>
        <begin position="170"/>
        <end position="179"/>
    </location>
</feature>
<evidence type="ECO:0000313" key="2">
    <source>
        <dbReference type="EMBL" id="EDW38887.1"/>
    </source>
</evidence>
<evidence type="ECO:0000256" key="1">
    <source>
        <dbReference type="SAM" id="MobiDB-lite"/>
    </source>
</evidence>
<organism evidence="3">
    <name type="scientific">Drosophila persimilis</name>
    <name type="common">Fruit fly</name>
    <dbReference type="NCBI Taxonomy" id="7234"/>
    <lineage>
        <taxon>Eukaryota</taxon>
        <taxon>Metazoa</taxon>
        <taxon>Ecdysozoa</taxon>
        <taxon>Arthropoda</taxon>
        <taxon>Hexapoda</taxon>
        <taxon>Insecta</taxon>
        <taxon>Pterygota</taxon>
        <taxon>Neoptera</taxon>
        <taxon>Endopterygota</taxon>
        <taxon>Diptera</taxon>
        <taxon>Brachycera</taxon>
        <taxon>Muscomorpha</taxon>
        <taxon>Ephydroidea</taxon>
        <taxon>Drosophilidae</taxon>
        <taxon>Drosophila</taxon>
        <taxon>Sophophora</taxon>
    </lineage>
</organism>
<dbReference type="EMBL" id="CH479186">
    <property type="protein sequence ID" value="EDW38887.1"/>
    <property type="molecule type" value="Genomic_DNA"/>
</dbReference>
<feature type="region of interest" description="Disordered" evidence="1">
    <location>
        <begin position="78"/>
        <end position="97"/>
    </location>
</feature>
<feature type="compositionally biased region" description="Basic and acidic residues" evidence="1">
    <location>
        <begin position="78"/>
        <end position="89"/>
    </location>
</feature>
<keyword evidence="3" id="KW-1185">Reference proteome</keyword>
<dbReference type="eggNOG" id="KOG0504">
    <property type="taxonomic scope" value="Eukaryota"/>
</dbReference>
<feature type="region of interest" description="Disordered" evidence="1">
    <location>
        <begin position="47"/>
        <end position="69"/>
    </location>
</feature>
<dbReference type="AlphaFoldDB" id="B4GP04"/>
<dbReference type="OrthoDB" id="427518at2759"/>
<name>B4GP04_DROPE</name>
<evidence type="ECO:0000313" key="3">
    <source>
        <dbReference type="Proteomes" id="UP000008744"/>
    </source>
</evidence>
<gene>
    <name evidence="2" type="primary">Dper\GL13698</name>
    <name evidence="2" type="ORF">Dper_GL13698</name>
</gene>
<feature type="region of interest" description="Disordered" evidence="1">
    <location>
        <begin position="142"/>
        <end position="179"/>
    </location>
</feature>
<protein>
    <submittedName>
        <fullName evidence="2">GL13698</fullName>
    </submittedName>
</protein>